<keyword evidence="2" id="KW-0539">Nucleus</keyword>
<dbReference type="PANTHER" id="PTHR13904:SF0">
    <property type="entry name" value="U4_U6 SMALL NUCLEAR RIBONUCLEOPROTEIN PRP31"/>
    <property type="match status" value="1"/>
</dbReference>
<accession>A0AAV8Q5K9</accession>
<dbReference type="GO" id="GO:0046540">
    <property type="term" value="C:U4/U6 x U5 tri-snRNP complex"/>
    <property type="evidence" value="ECO:0007669"/>
    <property type="project" value="InterPro"/>
</dbReference>
<dbReference type="EMBL" id="JAQQAF010000007">
    <property type="protein sequence ID" value="KAJ8471764.1"/>
    <property type="molecule type" value="Genomic_DNA"/>
</dbReference>
<evidence type="ECO:0000259" key="4">
    <source>
        <dbReference type="Pfam" id="PF09785"/>
    </source>
</evidence>
<name>A0AAV8Q5K9_ENSVE</name>
<evidence type="ECO:0000256" key="1">
    <source>
        <dbReference type="ARBA" id="ARBA00004123"/>
    </source>
</evidence>
<gene>
    <name evidence="5" type="ORF">OPV22_026107</name>
</gene>
<dbReference type="AlphaFoldDB" id="A0AAV8Q5K9"/>
<dbReference type="GO" id="GO:0071011">
    <property type="term" value="C:precatalytic spliceosome"/>
    <property type="evidence" value="ECO:0007669"/>
    <property type="project" value="TreeGrafter"/>
</dbReference>
<evidence type="ECO:0000313" key="6">
    <source>
        <dbReference type="Proteomes" id="UP001222027"/>
    </source>
</evidence>
<proteinExistence type="predicted"/>
<sequence length="70" mass="7704">MKERYAITDMRKLANRMQFGVPEESSLGYGMLGQAGSGKLRVSIGQSKLAVKAAKRFKEKTLEAVGQLQD</sequence>
<dbReference type="InterPro" id="IPR027105">
    <property type="entry name" value="Prp31"/>
</dbReference>
<protein>
    <recommendedName>
        <fullName evidence="4">Prp31 C-terminal domain-containing protein</fullName>
    </recommendedName>
</protein>
<comment type="subcellular location">
    <subcellularLocation>
        <location evidence="1">Nucleus</location>
    </subcellularLocation>
</comment>
<dbReference type="Proteomes" id="UP001222027">
    <property type="component" value="Unassembled WGS sequence"/>
</dbReference>
<comment type="caution">
    <text evidence="5">The sequence shown here is derived from an EMBL/GenBank/DDBJ whole genome shotgun (WGS) entry which is preliminary data.</text>
</comment>
<dbReference type="GO" id="GO:0000244">
    <property type="term" value="P:spliceosomal tri-snRNP complex assembly"/>
    <property type="evidence" value="ECO:0007669"/>
    <property type="project" value="InterPro"/>
</dbReference>
<dbReference type="Pfam" id="PF09785">
    <property type="entry name" value="Prp31_C"/>
    <property type="match status" value="1"/>
</dbReference>
<reference evidence="5 6" key="1">
    <citation type="submission" date="2022-12" db="EMBL/GenBank/DDBJ databases">
        <title>Chromosome-scale assembly of the Ensete ventricosum genome.</title>
        <authorList>
            <person name="Dussert Y."/>
            <person name="Stocks J."/>
            <person name="Wendawek A."/>
            <person name="Woldeyes F."/>
            <person name="Nichols R.A."/>
            <person name="Borrell J.S."/>
        </authorList>
    </citation>
    <scope>NUCLEOTIDE SEQUENCE [LARGE SCALE GENOMIC DNA]</scope>
    <source>
        <strain evidence="6">cv. Maze</strain>
        <tissue evidence="5">Seeds</tissue>
    </source>
</reference>
<dbReference type="PANTHER" id="PTHR13904">
    <property type="entry name" value="PRE-MRNA SPLICING FACTOR PRP31"/>
    <property type="match status" value="1"/>
</dbReference>
<evidence type="ECO:0000256" key="2">
    <source>
        <dbReference type="ARBA" id="ARBA00023242"/>
    </source>
</evidence>
<organism evidence="5 6">
    <name type="scientific">Ensete ventricosum</name>
    <name type="common">Abyssinian banana</name>
    <name type="synonym">Musa ensete</name>
    <dbReference type="NCBI Taxonomy" id="4639"/>
    <lineage>
        <taxon>Eukaryota</taxon>
        <taxon>Viridiplantae</taxon>
        <taxon>Streptophyta</taxon>
        <taxon>Embryophyta</taxon>
        <taxon>Tracheophyta</taxon>
        <taxon>Spermatophyta</taxon>
        <taxon>Magnoliopsida</taxon>
        <taxon>Liliopsida</taxon>
        <taxon>Zingiberales</taxon>
        <taxon>Musaceae</taxon>
        <taxon>Ensete</taxon>
    </lineage>
</organism>
<evidence type="ECO:0000313" key="5">
    <source>
        <dbReference type="EMBL" id="KAJ8471764.1"/>
    </source>
</evidence>
<keyword evidence="3" id="KW-0687">Ribonucleoprotein</keyword>
<feature type="domain" description="Prp31 C-terminal" evidence="4">
    <location>
        <begin position="1"/>
        <end position="63"/>
    </location>
</feature>
<dbReference type="InterPro" id="IPR019175">
    <property type="entry name" value="Prp31_C"/>
</dbReference>
<evidence type="ECO:0000256" key="3">
    <source>
        <dbReference type="ARBA" id="ARBA00023274"/>
    </source>
</evidence>
<dbReference type="GO" id="GO:0005687">
    <property type="term" value="C:U4 snRNP"/>
    <property type="evidence" value="ECO:0007669"/>
    <property type="project" value="TreeGrafter"/>
</dbReference>
<keyword evidence="6" id="KW-1185">Reference proteome</keyword>